<sequence>MLRITLAQLNFTVGDIEGNVARMVAAAQQAAREQANIIVFSELSLCGYYPGDMLEETGFQQRIEAGISALQQASAELPQLHWVLGAPTPARGPGKRLHNSLLVLQGGAVRLQYAKQLLPTYNIFDERRHFEPGPDVAKVLRIGSTQVGLLICEDGWNDHGADYATNPFERMRDAAPDLVVSINASPSHTGKREQRHQIFADAARRHGLPILYVNQIGGHDQVVYDGASFAAEPDAGVVFEAQRFVEDVCTLQFDNGHFLSAEGARPAPVPAQGLPTMDFYRQQIVLGLRDYARRCGFTQVVVGSSGGIDSALTLALAVEALGADNVVGVTMPSRYSSSGSVDDSVALCRNLGVQLFTHPIAELVAGYAQQFEASFGTPLAGLPLENLQARIRGTVLMEYSNAFGHLLLTTGNKSEISVGYCTLYGDTNGGLGLIGDLYKTEVFALSRHVNEHAGRELIPQAIIDKEPSAELAPGQRDVDSLPPYPVLDEVLKLLIEGDRLSAEEHQAAQNFVAQLQTDDAGRALVQRVRMMVARNEYKRRQAPPIVRVRARAFGSGRQMPIAARYV</sequence>
<feature type="active site" description="Proton acceptor; for glutaminase activity" evidence="7">
    <location>
        <position position="42"/>
    </location>
</feature>
<evidence type="ECO:0000256" key="7">
    <source>
        <dbReference type="HAMAP-Rule" id="MF_02090"/>
    </source>
</evidence>
<dbReference type="InterPro" id="IPR014445">
    <property type="entry name" value="Gln-dep_NAD_synthase"/>
</dbReference>
<evidence type="ECO:0000256" key="1">
    <source>
        <dbReference type="ARBA" id="ARBA00005188"/>
    </source>
</evidence>
<dbReference type="GO" id="GO:0003952">
    <property type="term" value="F:NAD+ synthase (glutamine-hydrolyzing) activity"/>
    <property type="evidence" value="ECO:0007669"/>
    <property type="project" value="UniProtKB-EC"/>
</dbReference>
<feature type="binding site" evidence="7">
    <location>
        <position position="121"/>
    </location>
    <ligand>
        <name>L-glutamine</name>
        <dbReference type="ChEBI" id="CHEBI:58359"/>
    </ligand>
</feature>
<dbReference type="SUPFAM" id="SSF56317">
    <property type="entry name" value="Carbon-nitrogen hydrolase"/>
    <property type="match status" value="1"/>
</dbReference>
<organism evidence="11 12">
    <name type="scientific">Acidovorax facilis</name>
    <dbReference type="NCBI Taxonomy" id="12917"/>
    <lineage>
        <taxon>Bacteria</taxon>
        <taxon>Pseudomonadati</taxon>
        <taxon>Pseudomonadota</taxon>
        <taxon>Betaproteobacteria</taxon>
        <taxon>Burkholderiales</taxon>
        <taxon>Comamonadaceae</taxon>
        <taxon>Acidovorax</taxon>
    </lineage>
</organism>
<dbReference type="PIRSF" id="PIRSF006630">
    <property type="entry name" value="NADS_GAT"/>
    <property type="match status" value="1"/>
</dbReference>
<evidence type="ECO:0000256" key="5">
    <source>
        <dbReference type="ARBA" id="ARBA00022840"/>
    </source>
</evidence>
<keyword evidence="4 7" id="KW-0547">Nucleotide-binding</keyword>
<dbReference type="Pfam" id="PF02540">
    <property type="entry name" value="NAD_synthase"/>
    <property type="match status" value="1"/>
</dbReference>
<dbReference type="InterPro" id="IPR003010">
    <property type="entry name" value="C-N_Hydrolase"/>
</dbReference>
<dbReference type="Gene3D" id="3.40.50.620">
    <property type="entry name" value="HUPs"/>
    <property type="match status" value="1"/>
</dbReference>
<gene>
    <name evidence="7" type="primary">nadE</name>
    <name evidence="11" type="ORF">ACFOW3_00970</name>
</gene>
<keyword evidence="3 7" id="KW-0436">Ligase</keyword>
<comment type="caution">
    <text evidence="7">Lacks conserved residue(s) required for the propagation of feature annotation.</text>
</comment>
<evidence type="ECO:0000256" key="8">
    <source>
        <dbReference type="PIRNR" id="PIRNR006630"/>
    </source>
</evidence>
<dbReference type="EMBL" id="JBHSAJ010000002">
    <property type="protein sequence ID" value="MFC3933188.1"/>
    <property type="molecule type" value="Genomic_DNA"/>
</dbReference>
<dbReference type="EC" id="6.3.5.1" evidence="7 8"/>
<feature type="domain" description="CN hydrolase" evidence="10">
    <location>
        <begin position="2"/>
        <end position="255"/>
    </location>
</feature>
<keyword evidence="12" id="KW-1185">Reference proteome</keyword>
<reference evidence="12" key="1">
    <citation type="journal article" date="2019" name="Int. J. Syst. Evol. Microbiol.">
        <title>The Global Catalogue of Microorganisms (GCM) 10K type strain sequencing project: providing services to taxonomists for standard genome sequencing and annotation.</title>
        <authorList>
            <consortium name="The Broad Institute Genomics Platform"/>
            <consortium name="The Broad Institute Genome Sequencing Center for Infectious Disease"/>
            <person name="Wu L."/>
            <person name="Ma J."/>
        </authorList>
    </citation>
    <scope>NUCLEOTIDE SEQUENCE [LARGE SCALE GENOMIC DNA]</scope>
    <source>
        <strain evidence="12">CCUG 2113</strain>
    </source>
</reference>
<feature type="binding site" evidence="7">
    <location>
        <position position="538"/>
    </location>
    <ligand>
        <name>deamido-NAD(+)</name>
        <dbReference type="ChEBI" id="CHEBI:58437"/>
        <note>ligand shared between two neighboring subunits</note>
    </ligand>
</feature>
<dbReference type="Gene3D" id="3.60.110.10">
    <property type="entry name" value="Carbon-nitrogen hydrolase"/>
    <property type="match status" value="1"/>
</dbReference>
<evidence type="ECO:0000256" key="4">
    <source>
        <dbReference type="ARBA" id="ARBA00022741"/>
    </source>
</evidence>
<evidence type="ECO:0000256" key="3">
    <source>
        <dbReference type="ARBA" id="ARBA00022598"/>
    </source>
</evidence>
<feature type="binding site" evidence="7">
    <location>
        <begin position="303"/>
        <end position="310"/>
    </location>
    <ligand>
        <name>ATP</name>
        <dbReference type="ChEBI" id="CHEBI:30616"/>
    </ligand>
</feature>
<dbReference type="Proteomes" id="UP001595693">
    <property type="component" value="Unassembled WGS sequence"/>
</dbReference>
<feature type="binding site" evidence="7">
    <location>
        <position position="191"/>
    </location>
    <ligand>
        <name>L-glutamine</name>
        <dbReference type="ChEBI" id="CHEBI:58359"/>
    </ligand>
</feature>
<protein>
    <recommendedName>
        <fullName evidence="7 8">Glutamine-dependent NAD(+) synthetase</fullName>
        <ecNumber evidence="7 8">6.3.5.1</ecNumber>
    </recommendedName>
    <alternativeName>
        <fullName evidence="7 8">NAD(+) synthase [glutamine-hydrolyzing]</fullName>
    </alternativeName>
</protein>
<feature type="binding site" evidence="7">
    <location>
        <position position="386"/>
    </location>
    <ligand>
        <name>deamido-NAD(+)</name>
        <dbReference type="ChEBI" id="CHEBI:58437"/>
        <note>ligand shared between two neighboring subunits</note>
    </ligand>
</feature>
<dbReference type="InterPro" id="IPR022310">
    <property type="entry name" value="NAD/GMP_synthase"/>
</dbReference>
<dbReference type="RefSeq" id="WP_055399314.1">
    <property type="nucleotide sequence ID" value="NZ_JAMXAX010000001.1"/>
</dbReference>
<dbReference type="InterPro" id="IPR003694">
    <property type="entry name" value="NAD_synthase"/>
</dbReference>
<evidence type="ECO:0000313" key="11">
    <source>
        <dbReference type="EMBL" id="MFC3933188.1"/>
    </source>
</evidence>
<dbReference type="Pfam" id="PF00795">
    <property type="entry name" value="CN_hydrolase"/>
    <property type="match status" value="1"/>
</dbReference>
<comment type="pathway">
    <text evidence="1 7 8">Cofactor biosynthesis; NAD(+) biosynthesis; NAD(+) from deamido-NAD(+) (L-Gln route): step 1/1.</text>
</comment>
<accession>A0ABV8D443</accession>
<dbReference type="NCBIfam" id="TIGR00552">
    <property type="entry name" value="nadE"/>
    <property type="match status" value="1"/>
</dbReference>
<comment type="function">
    <text evidence="7">Catalyzes the ATP-dependent amidation of deamido-NAD to form NAD. Uses L-glutamine as a nitrogen source.</text>
</comment>
<dbReference type="InterPro" id="IPR036526">
    <property type="entry name" value="C-N_Hydrolase_sf"/>
</dbReference>
<feature type="active site" description="For glutaminase activity" evidence="7">
    <location>
        <position position="115"/>
    </location>
</feature>
<comment type="catalytic activity">
    <reaction evidence="7 8">
        <text>deamido-NAD(+) + L-glutamine + ATP + H2O = L-glutamate + AMP + diphosphate + NAD(+) + H(+)</text>
        <dbReference type="Rhea" id="RHEA:24384"/>
        <dbReference type="ChEBI" id="CHEBI:15377"/>
        <dbReference type="ChEBI" id="CHEBI:15378"/>
        <dbReference type="ChEBI" id="CHEBI:29985"/>
        <dbReference type="ChEBI" id="CHEBI:30616"/>
        <dbReference type="ChEBI" id="CHEBI:33019"/>
        <dbReference type="ChEBI" id="CHEBI:57540"/>
        <dbReference type="ChEBI" id="CHEBI:58359"/>
        <dbReference type="ChEBI" id="CHEBI:58437"/>
        <dbReference type="ChEBI" id="CHEBI:456215"/>
        <dbReference type="EC" id="6.3.5.1"/>
    </reaction>
</comment>
<feature type="binding site" evidence="7">
    <location>
        <position position="415"/>
    </location>
    <ligand>
        <name>deamido-NAD(+)</name>
        <dbReference type="ChEBI" id="CHEBI:58437"/>
        <note>ligand shared between two neighboring subunits</note>
    </ligand>
</feature>
<name>A0ABV8D443_9BURK</name>
<evidence type="ECO:0000259" key="10">
    <source>
        <dbReference type="PROSITE" id="PS50263"/>
    </source>
</evidence>
<evidence type="ECO:0000256" key="6">
    <source>
        <dbReference type="ARBA" id="ARBA00023027"/>
    </source>
</evidence>
<dbReference type="CDD" id="cd07570">
    <property type="entry name" value="GAT_Gln-NAD-synth"/>
    <property type="match status" value="1"/>
</dbReference>
<feature type="binding site" evidence="7">
    <location>
        <position position="185"/>
    </location>
    <ligand>
        <name>L-glutamine</name>
        <dbReference type="ChEBI" id="CHEBI:58359"/>
    </ligand>
</feature>
<evidence type="ECO:0000256" key="2">
    <source>
        <dbReference type="ARBA" id="ARBA00007145"/>
    </source>
</evidence>
<comment type="similarity">
    <text evidence="9">Belongs to the NAD synthetase family.</text>
</comment>
<dbReference type="HAMAP" id="MF_02090">
    <property type="entry name" value="NadE_glutamine_dep"/>
    <property type="match status" value="1"/>
</dbReference>
<comment type="caution">
    <text evidence="11">The sequence shown here is derived from an EMBL/GenBank/DDBJ whole genome shotgun (WGS) entry which is preliminary data.</text>
</comment>
<dbReference type="NCBIfam" id="NF010588">
    <property type="entry name" value="PRK13981.1"/>
    <property type="match status" value="1"/>
</dbReference>
<dbReference type="InterPro" id="IPR014729">
    <property type="entry name" value="Rossmann-like_a/b/a_fold"/>
</dbReference>
<comment type="similarity">
    <text evidence="2 7 8">In the C-terminal section; belongs to the NAD synthetase family.</text>
</comment>
<dbReference type="PANTHER" id="PTHR23090">
    <property type="entry name" value="NH 3 /GLUTAMINE-DEPENDENT NAD + SYNTHETASE"/>
    <property type="match status" value="1"/>
</dbReference>
<dbReference type="SUPFAM" id="SSF52402">
    <property type="entry name" value="Adenine nucleotide alpha hydrolases-like"/>
    <property type="match status" value="1"/>
</dbReference>
<dbReference type="PROSITE" id="PS50263">
    <property type="entry name" value="CN_HYDROLASE"/>
    <property type="match status" value="1"/>
</dbReference>
<feature type="binding site" evidence="7">
    <location>
        <position position="410"/>
    </location>
    <ligand>
        <name>ATP</name>
        <dbReference type="ChEBI" id="CHEBI:30616"/>
    </ligand>
</feature>
<evidence type="ECO:0000256" key="9">
    <source>
        <dbReference type="RuleBase" id="RU003811"/>
    </source>
</evidence>
<dbReference type="CDD" id="cd00553">
    <property type="entry name" value="NAD_synthase"/>
    <property type="match status" value="1"/>
</dbReference>
<keyword evidence="5 7" id="KW-0067">ATP-binding</keyword>
<evidence type="ECO:0000313" key="12">
    <source>
        <dbReference type="Proteomes" id="UP001595693"/>
    </source>
</evidence>
<proteinExistence type="inferred from homology"/>
<dbReference type="PANTHER" id="PTHR23090:SF9">
    <property type="entry name" value="GLUTAMINE-DEPENDENT NAD(+) SYNTHETASE"/>
    <property type="match status" value="1"/>
</dbReference>
<feature type="active site" description="Nucleophile; for glutaminase activity" evidence="7">
    <location>
        <position position="152"/>
    </location>
</feature>
<keyword evidence="6 7" id="KW-0520">NAD</keyword>